<reference evidence="2 3" key="1">
    <citation type="submission" date="2019-12" db="EMBL/GenBank/DDBJ databases">
        <authorList>
            <person name="Li J."/>
            <person name="Shi Y."/>
            <person name="Xu G."/>
            <person name="Xiao D."/>
            <person name="Ran X."/>
        </authorList>
    </citation>
    <scope>NUCLEOTIDE SEQUENCE [LARGE SCALE GENOMIC DNA]</scope>
    <source>
        <strain evidence="2 3">JCM 15915</strain>
    </source>
</reference>
<comment type="caution">
    <text evidence="2">The sequence shown here is derived from an EMBL/GenBank/DDBJ whole genome shotgun (WGS) entry which is preliminary data.</text>
</comment>
<name>A0A7K1LJP9_9MICC</name>
<dbReference type="EMBL" id="WOGT01000005">
    <property type="protein sequence ID" value="MUN55340.1"/>
    <property type="molecule type" value="Genomic_DNA"/>
</dbReference>
<keyword evidence="1" id="KW-1133">Transmembrane helix</keyword>
<evidence type="ECO:0000313" key="3">
    <source>
        <dbReference type="Proteomes" id="UP000462152"/>
    </source>
</evidence>
<dbReference type="RefSeq" id="WP_129315912.1">
    <property type="nucleotide sequence ID" value="NZ_CP197643.1"/>
</dbReference>
<keyword evidence="1" id="KW-0472">Membrane</keyword>
<evidence type="ECO:0008006" key="4">
    <source>
        <dbReference type="Google" id="ProtNLM"/>
    </source>
</evidence>
<gene>
    <name evidence="2" type="ORF">GMA10_08985</name>
</gene>
<sequence>MKPSQLGLIVGLALGAIAFFGGFFAFLVSAVFAVIGAAVGLFLEGRLDLRSMTGRGSDRR</sequence>
<dbReference type="AlphaFoldDB" id="A0A7K1LJP9"/>
<protein>
    <recommendedName>
        <fullName evidence="4">DUF2273 domain-containing protein</fullName>
    </recommendedName>
</protein>
<dbReference type="Proteomes" id="UP000462152">
    <property type="component" value="Unassembled WGS sequence"/>
</dbReference>
<accession>A0A7K1LJP9</accession>
<evidence type="ECO:0000256" key="1">
    <source>
        <dbReference type="SAM" id="Phobius"/>
    </source>
</evidence>
<evidence type="ECO:0000313" key="2">
    <source>
        <dbReference type="EMBL" id="MUN55340.1"/>
    </source>
</evidence>
<feature type="transmembrane region" description="Helical" evidence="1">
    <location>
        <begin position="12"/>
        <end position="43"/>
    </location>
</feature>
<organism evidence="2 3">
    <name type="scientific">Rothia koreensis</name>
    <dbReference type="NCBI Taxonomy" id="592378"/>
    <lineage>
        <taxon>Bacteria</taxon>
        <taxon>Bacillati</taxon>
        <taxon>Actinomycetota</taxon>
        <taxon>Actinomycetes</taxon>
        <taxon>Micrococcales</taxon>
        <taxon>Micrococcaceae</taxon>
        <taxon>Rothia</taxon>
    </lineage>
</organism>
<proteinExistence type="predicted"/>
<keyword evidence="1" id="KW-0812">Transmembrane</keyword>
<keyword evidence="3" id="KW-1185">Reference proteome</keyword>